<name>A0A382RCN6_9ZZZZ</name>
<protein>
    <submittedName>
        <fullName evidence="1">Uncharacterized protein</fullName>
    </submittedName>
</protein>
<proteinExistence type="predicted"/>
<evidence type="ECO:0000313" key="1">
    <source>
        <dbReference type="EMBL" id="SVC94965.1"/>
    </source>
</evidence>
<sequence length="40" mass="4250">DSRALLEQLGSVPDGLDVASRSGILESPRWKLNPISDAGE</sequence>
<accession>A0A382RCN6</accession>
<organism evidence="1">
    <name type="scientific">marine metagenome</name>
    <dbReference type="NCBI Taxonomy" id="408172"/>
    <lineage>
        <taxon>unclassified sequences</taxon>
        <taxon>metagenomes</taxon>
        <taxon>ecological metagenomes</taxon>
    </lineage>
</organism>
<dbReference type="AlphaFoldDB" id="A0A382RCN6"/>
<gene>
    <name evidence="1" type="ORF">METZ01_LOCUS347819</name>
</gene>
<feature type="non-terminal residue" evidence="1">
    <location>
        <position position="1"/>
    </location>
</feature>
<reference evidence="1" key="1">
    <citation type="submission" date="2018-05" db="EMBL/GenBank/DDBJ databases">
        <authorList>
            <person name="Lanie J.A."/>
            <person name="Ng W.-L."/>
            <person name="Kazmierczak K.M."/>
            <person name="Andrzejewski T.M."/>
            <person name="Davidsen T.M."/>
            <person name="Wayne K.J."/>
            <person name="Tettelin H."/>
            <person name="Glass J.I."/>
            <person name="Rusch D."/>
            <person name="Podicherti R."/>
            <person name="Tsui H.-C.T."/>
            <person name="Winkler M.E."/>
        </authorList>
    </citation>
    <scope>NUCLEOTIDE SEQUENCE</scope>
</reference>
<dbReference type="EMBL" id="UINC01120462">
    <property type="protein sequence ID" value="SVC94965.1"/>
    <property type="molecule type" value="Genomic_DNA"/>
</dbReference>